<accession>A0A0N0ZAF2</accession>
<dbReference type="GO" id="GO:0004530">
    <property type="term" value="F:deoxyribonuclease I activity"/>
    <property type="evidence" value="ECO:0007669"/>
    <property type="project" value="InterPro"/>
</dbReference>
<feature type="domain" description="Filamentous haemagglutinin FhaB/tRNA nuclease CdiA-like TPS" evidence="1">
    <location>
        <begin position="45"/>
        <end position="165"/>
    </location>
</feature>
<gene>
    <name evidence="2" type="ORF">M992_1263</name>
</gene>
<dbReference type="SMART" id="SM00912">
    <property type="entry name" value="Haemagg_act"/>
    <property type="match status" value="1"/>
</dbReference>
<dbReference type="Pfam" id="PF04830">
    <property type="entry name" value="DUF637"/>
    <property type="match status" value="1"/>
</dbReference>
<dbReference type="EMBL" id="LGAA01000011">
    <property type="protein sequence ID" value="KPD03385.1"/>
    <property type="molecule type" value="Genomic_DNA"/>
</dbReference>
<name>A0A0N0ZAF2_9GAMM</name>
<dbReference type="InterPro" id="IPR033799">
    <property type="entry name" value="CdiA_EC869-like"/>
</dbReference>
<dbReference type="CDD" id="cd13444">
    <property type="entry name" value="CDI_toxin_EC869_like"/>
    <property type="match status" value="1"/>
</dbReference>
<evidence type="ECO:0000313" key="3">
    <source>
        <dbReference type="Proteomes" id="UP000053226"/>
    </source>
</evidence>
<dbReference type="NCBIfam" id="TIGR01901">
    <property type="entry name" value="adhes_NPXG"/>
    <property type="match status" value="1"/>
</dbReference>
<organism evidence="2 3">
    <name type="scientific">Moellerella wisconsensis ATCC 35017</name>
    <dbReference type="NCBI Taxonomy" id="1354267"/>
    <lineage>
        <taxon>Bacteria</taxon>
        <taxon>Pseudomonadati</taxon>
        <taxon>Pseudomonadota</taxon>
        <taxon>Gammaproteobacteria</taxon>
        <taxon>Enterobacterales</taxon>
        <taxon>Morganellaceae</taxon>
        <taxon>Moellerella</taxon>
    </lineage>
</organism>
<dbReference type="Proteomes" id="UP000053226">
    <property type="component" value="Unassembled WGS sequence"/>
</dbReference>
<dbReference type="RefSeq" id="WP_053907793.1">
    <property type="nucleotide sequence ID" value="NZ_CAWMUS010000011.1"/>
</dbReference>
<dbReference type="Gene3D" id="3.40.1350.110">
    <property type="match status" value="1"/>
</dbReference>
<dbReference type="Pfam" id="PF05860">
    <property type="entry name" value="TPS"/>
    <property type="match status" value="1"/>
</dbReference>
<dbReference type="InterPro" id="IPR012334">
    <property type="entry name" value="Pectin_lyas_fold"/>
</dbReference>
<evidence type="ECO:0000259" key="1">
    <source>
        <dbReference type="SMART" id="SM00912"/>
    </source>
</evidence>
<dbReference type="OrthoDB" id="2664633at2"/>
<dbReference type="Pfam" id="PF21111">
    <property type="entry name" value="CDI_toxin_EC869_like"/>
    <property type="match status" value="1"/>
</dbReference>
<proteinExistence type="predicted"/>
<dbReference type="SUPFAM" id="SSF51126">
    <property type="entry name" value="Pectin lyase-like"/>
    <property type="match status" value="1"/>
</dbReference>
<keyword evidence="3" id="KW-1185">Reference proteome</keyword>
<reference evidence="2 3" key="1">
    <citation type="submission" date="2015-07" db="EMBL/GenBank/DDBJ databases">
        <title>ATOL: Assembling a taxonomically balanced genome-scale reconstruction of the evolutionary history of the Enterobacteriaceae.</title>
        <authorList>
            <person name="Plunkett G.III."/>
            <person name="Neeno-Eckwall E.C."/>
            <person name="Glasner J.D."/>
            <person name="Perna N.T."/>
        </authorList>
    </citation>
    <scope>NUCLEOTIDE SEQUENCE [LARGE SCALE GENOMIC DNA]</scope>
    <source>
        <strain evidence="2 3">ATCC 35017</strain>
    </source>
</reference>
<dbReference type="InterPro" id="IPR006915">
    <property type="entry name" value="DUF637_hemagglutn_put"/>
</dbReference>
<evidence type="ECO:0000313" key="2">
    <source>
        <dbReference type="EMBL" id="KPD03385.1"/>
    </source>
</evidence>
<protein>
    <recommendedName>
        <fullName evidence="1">Filamentous haemagglutinin FhaB/tRNA nuclease CdiA-like TPS domain-containing protein</fullName>
    </recommendedName>
</protein>
<dbReference type="Gene3D" id="2.160.20.10">
    <property type="entry name" value="Single-stranded right-handed beta-helix, Pectin lyase-like"/>
    <property type="match status" value="1"/>
</dbReference>
<sequence>MSHKLPSATKCILGYGLILLTAFYPLHPAWGSALIINKSTQLTQQNNIPIINIATPNNAGISHNKYRQFNINNQGMILNNATNKVTSQLAGLINANSQLRGQAADLIINEVTSNQFSYLNGKLEVAGKKAAVFIANPNGITCDGCSFINSHVVTLTTGKPIFDPQGALTALDVKRGRVIVGRGGMDALSTDYTEIISRATELNGKIKAQQLSLIQGVNKVDFQNGTITQIPSTQIPANYRKPAIAIDTKNLGGMYANQIRLVSSEAGVGVNLANIHSNQKDITITVDGKITFNGNIQSTTDLNISSKDIDVTRNKRLYAEKDITLASDNLNNYGQIIAQRNIRLFSNQLINSGDKALIQANDNLWIQKNAQGDLSHLVENRAATLKTEKGDLIIRTKQLENKNPLTLIEQKILPEEGMLLINDWGLMSANNPRWLNIAFVELGLSADDDASKIPRKWFGVTQIPYDLDKQNMHFHVQKGTFKLENASQPSYIVGGNNVFINANIINNSQSDISAENDLIITGGEFNNPSLTTGQYHFFDHYQLNGEYREFGLREYPVRVYQRHNLWMDDEVYSGNISAKNNLVVNMLNNFNFDINRGGITNNDSFHEIITSQTPLTNISANNIILDVNNLIGGQNIVAENDLTIIANASIRLNQPLLQAGKNLTLNAVELIQGNIVSLIGENVSLLSKNNSIIFDNPHFSLYDENSGKYFSRIGASGINTLIAGKDITLNNLSISDADSLRISAGNNISISNHKDYMESLFFHPYPYPYLDNINLDNYNFRPKTSVASYDNLLSFINKKDITLAANNDLTLQGVSFFGIDSISISAGRDINLFSEDKISLYELIDSPVTNIVKRIDFYTNKDLLLSSGRDINLNGVNLLSKERLTLLAGRNIDLNPRAFSWHTDIDSGIINQLNIDTFVRGDKGVILAANNSITSKGSALRSQSDILLTSGGDIRLESFKSHFRRQDGNTLKEYHNQSVTDIWSRDNLTILSEGSILFQATKMEAKGAIEIAAKGGFLYAQAVEEVYNQSGKDRSCKRFLGFKSCNLFGSSTRDWTKYQVTNKVTEFTAEEDINLWARDDITLEASKIRTLNNAKITSEQGSINFRAVRDRNFEQVIGKSSGFFLTHNDTGYIADTWALPSLYIGGELSIESSHAISADIKANNRQSIDDVLTSLSNSEGSEWLAQLKDNDNVHWDQVYDAYDDWDHETKRLNPVVSAVIAIAVAAATYGSGLAASASASAVAASGTTGVPAAVVSGMASAGLAGLTSQAAVALVENEGNLSDTFKALGNSDTVKSLVSQMIIGGALNGLDIYMGWKADPSLASSSFDPAQFKIPSLTHRQWNDVARRIAAQSAIITTTHSAIHGGNFIDNFKTALTHSIANQLHADGAQYIGDSAEYLGQGGKILSHATVAGIAAEIRGGNVKGAMVGSLAAELAAASFGENIVKASEWGRVSELQAQVARTFGGIAGGVFTGKPGGVYSGAESAETTFRNNYLSHHQKILMNRELDAETNYVKKAVIYARWGLLSSSQDGALAAGFVSGVPVELYDTVVTIVGAAVNYRETLQAIKNLINSGDVLDTVYQAEKADLLQRIDKIEQAYEHAGVDGAFNAGLESGKLVTKAIGYLAAGKAATSITTKTVDRVRQLSDPKNGPPIVEIKDIYRIESDGSKTGMAWGEGVYKQGYPFEDFVGKELKLPESARLPYGFKTFDYYDIATRQAISVKTLNTSAKSYQSPNSVNRKINQHIDKIDEFKTGGRGKFKLTKDMIQIKDLHIAVPKTTSLAQWLEINKSINYATERNITVKVTVVAGETQ</sequence>
<dbReference type="InterPro" id="IPR011050">
    <property type="entry name" value="Pectin_lyase_fold/virulence"/>
</dbReference>
<dbReference type="InterPro" id="IPR008638">
    <property type="entry name" value="FhaB/CdiA-like_TPS"/>
</dbReference>
<comment type="caution">
    <text evidence="2">The sequence shown here is derived from an EMBL/GenBank/DDBJ whole genome shotgun (WGS) entry which is preliminary data.</text>
</comment>